<dbReference type="InterPro" id="IPR016024">
    <property type="entry name" value="ARM-type_fold"/>
</dbReference>
<reference evidence="3 4" key="1">
    <citation type="submission" date="2019-03" db="EMBL/GenBank/DDBJ databases">
        <title>Single cell metagenomics reveals metabolic interactions within the superorganism composed of flagellate Streblomastix strix and complex community of Bacteroidetes bacteria on its surface.</title>
        <authorList>
            <person name="Treitli S.C."/>
            <person name="Kolisko M."/>
            <person name="Husnik F."/>
            <person name="Keeling P."/>
            <person name="Hampl V."/>
        </authorList>
    </citation>
    <scope>NUCLEOTIDE SEQUENCE [LARGE SCALE GENOMIC DNA]</scope>
    <source>
        <strain evidence="3">ST1C</strain>
    </source>
</reference>
<gene>
    <name evidence="3" type="ORF">EZS28_015645</name>
</gene>
<organism evidence="3 4">
    <name type="scientific">Streblomastix strix</name>
    <dbReference type="NCBI Taxonomy" id="222440"/>
    <lineage>
        <taxon>Eukaryota</taxon>
        <taxon>Metamonada</taxon>
        <taxon>Preaxostyla</taxon>
        <taxon>Oxymonadida</taxon>
        <taxon>Streblomastigidae</taxon>
        <taxon>Streblomastix</taxon>
    </lineage>
</organism>
<dbReference type="Proteomes" id="UP000324800">
    <property type="component" value="Unassembled WGS sequence"/>
</dbReference>
<proteinExistence type="predicted"/>
<feature type="region of interest" description="Disordered" evidence="2">
    <location>
        <begin position="244"/>
        <end position="274"/>
    </location>
</feature>
<feature type="compositionally biased region" description="Low complexity" evidence="2">
    <location>
        <begin position="245"/>
        <end position="255"/>
    </location>
</feature>
<feature type="compositionally biased region" description="Basic and acidic residues" evidence="2">
    <location>
        <begin position="256"/>
        <end position="272"/>
    </location>
</feature>
<evidence type="ECO:0000313" key="3">
    <source>
        <dbReference type="EMBL" id="KAA6388829.1"/>
    </source>
</evidence>
<accession>A0A5J4W2S4</accession>
<feature type="coiled-coil region" evidence="1">
    <location>
        <begin position="529"/>
        <end position="570"/>
    </location>
</feature>
<evidence type="ECO:0000256" key="2">
    <source>
        <dbReference type="SAM" id="MobiDB-lite"/>
    </source>
</evidence>
<keyword evidence="1" id="KW-0175">Coiled coil</keyword>
<evidence type="ECO:0000256" key="1">
    <source>
        <dbReference type="SAM" id="Coils"/>
    </source>
</evidence>
<protein>
    <submittedName>
        <fullName evidence="3">Uncharacterized protein</fullName>
    </submittedName>
</protein>
<feature type="coiled-coil region" evidence="1">
    <location>
        <begin position="419"/>
        <end position="498"/>
    </location>
</feature>
<name>A0A5J4W2S4_9EUKA</name>
<sequence>MSETLRSGGSNSDNRESTEIEEKLNQHFKEYYEKSETQIREKDSLLQQNNETISIIEAQYADEKEKRERIENKLKTIEENLSKEKQQRILNEDSNELNKRQIEELNEQVEKLQKENEKEIQKRRDIEEIMKLSNEEKEKSLKSAEDAKQSSEIAQQRIVELEGSINSAKEQGRREVAPIMVQTQEKLRVCQSELKLIQEEKVSKEEKSKQEMQQIGEELSKTKIELEIQIVKCDSIQNQYETEKQQWVQKQQQENKQQKDNNNDKEKSDRFEALFQQEEEQRRKLESELRKEQEERMKAVNIRKEIEEKFVQNEEERRKVKQQLRFEEAEKISALTQVEELQKNEQEEHKRRIDTESENRSLKWEIDNLKKEIDRMRYDNELKKNSRREFQIKFEIEVGEKIREIDEKLREVETRKQFELQLKKEKIDKQDTIKKIEEQERKIAELDQRLLKTVNEIQIIIEENQRINLKAEKESAKAKEEENKRKQIEIENGRLEMENWNLKRDNEKVKIVSERLNSELGEDKMNEQINLSESLLKQQDDQIKRLRDDLEREIAERRRNEEELTHLKDQIGQQPVVIEPVLSVPDTEYCYISGDTFLRTDRTHRGLNAEQGANDKKMVNGDICHIDKKYISGNSKNLCNQKVGIEVNLSSIPRKAYTYQRYSQFRVTRFEHRTNSQAKGVAKSFDWHWGIDYSDTTALSLPLLGDEIQKKNIQQQQEAICQYIYNKFEEKEDVQGRLQLIELGVTVNLLTIFETRELNEVTKPYIDAFIKFTYKSSDEIVQQLIKKKDPFPGLIRLLDHSNDQIVQSSIISIINILIFRGNGSDKNQPHPCFQAVEQCGGVDKIFELFKKNLNKGLKDRFAICIGKLFRAKEITNPEMKQVIVYLKQLVNDPDTWTKNEAKYALQELAENEGFKIPE</sequence>
<comment type="caution">
    <text evidence="3">The sequence shown here is derived from an EMBL/GenBank/DDBJ whole genome shotgun (WGS) entry which is preliminary data.</text>
</comment>
<dbReference type="Gene3D" id="1.25.10.10">
    <property type="entry name" value="Leucine-rich Repeat Variant"/>
    <property type="match status" value="1"/>
</dbReference>
<feature type="compositionally biased region" description="Polar residues" evidence="2">
    <location>
        <begin position="1"/>
        <end position="12"/>
    </location>
</feature>
<dbReference type="SUPFAM" id="SSF48371">
    <property type="entry name" value="ARM repeat"/>
    <property type="match status" value="1"/>
</dbReference>
<feature type="region of interest" description="Disordered" evidence="2">
    <location>
        <begin position="1"/>
        <end position="22"/>
    </location>
</feature>
<dbReference type="InterPro" id="IPR011989">
    <property type="entry name" value="ARM-like"/>
</dbReference>
<evidence type="ECO:0000313" key="4">
    <source>
        <dbReference type="Proteomes" id="UP000324800"/>
    </source>
</evidence>
<feature type="compositionally biased region" description="Basic and acidic residues" evidence="2">
    <location>
        <begin position="13"/>
        <end position="22"/>
    </location>
</feature>
<dbReference type="AlphaFoldDB" id="A0A5J4W2S4"/>
<feature type="region of interest" description="Disordered" evidence="2">
    <location>
        <begin position="134"/>
        <end position="153"/>
    </location>
</feature>
<feature type="compositionally biased region" description="Basic and acidic residues" evidence="2">
    <location>
        <begin position="134"/>
        <end position="149"/>
    </location>
</feature>
<dbReference type="EMBL" id="SNRW01003831">
    <property type="protein sequence ID" value="KAA6388829.1"/>
    <property type="molecule type" value="Genomic_DNA"/>
</dbReference>